<dbReference type="EMBL" id="BMNW01000001">
    <property type="protein sequence ID" value="GGL94307.1"/>
    <property type="molecule type" value="Genomic_DNA"/>
</dbReference>
<sequence length="55" mass="5898">MSLDKMHWHSELEEAIGSSSWLNNALDLLEGASLSDAYMTGELSLKLSGAGVEVC</sequence>
<dbReference type="Proteomes" id="UP000616499">
    <property type="component" value="Unassembled WGS sequence"/>
</dbReference>
<reference evidence="2" key="1">
    <citation type="journal article" date="2019" name="Int. J. Syst. Evol. Microbiol.">
        <title>The Global Catalogue of Microorganisms (GCM) 10K type strain sequencing project: providing services to taxonomists for standard genome sequencing and annotation.</title>
        <authorList>
            <consortium name="The Broad Institute Genomics Platform"/>
            <consortium name="The Broad Institute Genome Sequencing Center for Infectious Disease"/>
            <person name="Wu L."/>
            <person name="Ma J."/>
        </authorList>
    </citation>
    <scope>NUCLEOTIDE SEQUENCE [LARGE SCALE GENOMIC DNA]</scope>
    <source>
        <strain evidence="2">JCM 13501</strain>
    </source>
</reference>
<name>A0ABQ2GFQ6_9PSED</name>
<keyword evidence="2" id="KW-1185">Reference proteome</keyword>
<evidence type="ECO:0000313" key="2">
    <source>
        <dbReference type="Proteomes" id="UP000616499"/>
    </source>
</evidence>
<accession>A0ABQ2GFQ6</accession>
<organism evidence="1 2">
    <name type="scientific">Pseudomonas asuensis</name>
    <dbReference type="NCBI Taxonomy" id="1825787"/>
    <lineage>
        <taxon>Bacteria</taxon>
        <taxon>Pseudomonadati</taxon>
        <taxon>Pseudomonadota</taxon>
        <taxon>Gammaproteobacteria</taxon>
        <taxon>Pseudomonadales</taxon>
        <taxon>Pseudomonadaceae</taxon>
        <taxon>Pseudomonas</taxon>
    </lineage>
</organism>
<proteinExistence type="predicted"/>
<protein>
    <submittedName>
        <fullName evidence="1">Uncharacterized protein</fullName>
    </submittedName>
</protein>
<comment type="caution">
    <text evidence="1">The sequence shown here is derived from an EMBL/GenBank/DDBJ whole genome shotgun (WGS) entry which is preliminary data.</text>
</comment>
<gene>
    <name evidence="1" type="ORF">GCM10009425_01540</name>
</gene>
<evidence type="ECO:0000313" key="1">
    <source>
        <dbReference type="EMBL" id="GGL94307.1"/>
    </source>
</evidence>